<name>A0A0J1LD21_NIACI</name>
<dbReference type="PROSITE" id="PS51186">
    <property type="entry name" value="GNAT"/>
    <property type="match status" value="1"/>
</dbReference>
<feature type="domain" description="N-acetyltransferase" evidence="2">
    <location>
        <begin position="1"/>
        <end position="136"/>
    </location>
</feature>
<dbReference type="SUPFAM" id="SSF55729">
    <property type="entry name" value="Acyl-CoA N-acyltransferases (Nat)"/>
    <property type="match status" value="1"/>
</dbReference>
<proteinExistence type="predicted"/>
<dbReference type="Pfam" id="PF00583">
    <property type="entry name" value="Acetyltransf_1"/>
    <property type="match status" value="1"/>
</dbReference>
<dbReference type="EMBL" id="LDPH01000007">
    <property type="protein sequence ID" value="KLV26830.1"/>
    <property type="molecule type" value="Genomic_DNA"/>
</dbReference>
<dbReference type="CDD" id="cd04301">
    <property type="entry name" value="NAT_SF"/>
    <property type="match status" value="1"/>
</dbReference>
<protein>
    <submittedName>
        <fullName evidence="3">Acetyltransferase</fullName>
    </submittedName>
</protein>
<dbReference type="Gene3D" id="3.40.630.30">
    <property type="match status" value="1"/>
</dbReference>
<dbReference type="InterPro" id="IPR050769">
    <property type="entry name" value="NAT_camello-type"/>
</dbReference>
<reference evidence="3 4" key="1">
    <citation type="submission" date="2015-05" db="EMBL/GenBank/DDBJ databases">
        <title>Whole genome sequence and identification of bacterial endophytes from Costus igneus.</title>
        <authorList>
            <person name="Lee Y.P."/>
            <person name="Gan H.M."/>
            <person name="Eng W."/>
            <person name="Wheatley M.S."/>
            <person name="Caraballo A."/>
            <person name="Polter S."/>
            <person name="Savka M.A."/>
            <person name="Hudson A.O."/>
        </authorList>
    </citation>
    <scope>NUCLEOTIDE SEQUENCE [LARGE SCALE GENOMIC DNA]</scope>
    <source>
        <strain evidence="3 4">RIT379</strain>
    </source>
</reference>
<sequence length="150" mass="17342">MKIRKLREGETPPFDLLLLADPSEHLIREYLKKGICYIAEDRDQTIGVYVLLPMEEETIELINLAVGESYQGIGLGKRLVMHAIEEARKLGYNKIEVGTGNSSISQLALYQKCGFRIDRIEKDFFLQHYEEEIYENGIQCMDMIKLKQDI</sequence>
<dbReference type="InterPro" id="IPR000182">
    <property type="entry name" value="GNAT_dom"/>
</dbReference>
<dbReference type="OrthoDB" id="162775at2"/>
<dbReference type="PANTHER" id="PTHR13947:SF37">
    <property type="entry name" value="LD18367P"/>
    <property type="match status" value="1"/>
</dbReference>
<keyword evidence="1 3" id="KW-0808">Transferase</keyword>
<evidence type="ECO:0000313" key="3">
    <source>
        <dbReference type="EMBL" id="KLV26830.1"/>
    </source>
</evidence>
<dbReference type="InterPro" id="IPR016181">
    <property type="entry name" value="Acyl_CoA_acyltransferase"/>
</dbReference>
<accession>A0A0J1LD21</accession>
<gene>
    <name evidence="3" type="ORF">ABW02_09820</name>
</gene>
<dbReference type="PANTHER" id="PTHR13947">
    <property type="entry name" value="GNAT FAMILY N-ACETYLTRANSFERASE"/>
    <property type="match status" value="1"/>
</dbReference>
<dbReference type="PATRIC" id="fig|1397.4.peg.5249"/>
<dbReference type="AlphaFoldDB" id="A0A0J1LD21"/>
<organism evidence="3 4">
    <name type="scientific">Niallia circulans</name>
    <name type="common">Bacillus circulans</name>
    <dbReference type="NCBI Taxonomy" id="1397"/>
    <lineage>
        <taxon>Bacteria</taxon>
        <taxon>Bacillati</taxon>
        <taxon>Bacillota</taxon>
        <taxon>Bacilli</taxon>
        <taxon>Bacillales</taxon>
        <taxon>Bacillaceae</taxon>
        <taxon>Niallia</taxon>
    </lineage>
</organism>
<comment type="caution">
    <text evidence="3">The sequence shown here is derived from an EMBL/GenBank/DDBJ whole genome shotgun (WGS) entry which is preliminary data.</text>
</comment>
<dbReference type="Proteomes" id="UP000036045">
    <property type="component" value="Unassembled WGS sequence"/>
</dbReference>
<keyword evidence="4" id="KW-1185">Reference proteome</keyword>
<evidence type="ECO:0000259" key="2">
    <source>
        <dbReference type="PROSITE" id="PS51186"/>
    </source>
</evidence>
<evidence type="ECO:0000313" key="4">
    <source>
        <dbReference type="Proteomes" id="UP000036045"/>
    </source>
</evidence>
<dbReference type="RefSeq" id="WP_047941805.1">
    <property type="nucleotide sequence ID" value="NZ_JBANBP010000181.1"/>
</dbReference>
<evidence type="ECO:0000256" key="1">
    <source>
        <dbReference type="ARBA" id="ARBA00022679"/>
    </source>
</evidence>
<dbReference type="GO" id="GO:0008080">
    <property type="term" value="F:N-acetyltransferase activity"/>
    <property type="evidence" value="ECO:0007669"/>
    <property type="project" value="InterPro"/>
</dbReference>